<sequence>MERTFTREIHLSQNPTSTEQREANCIHLRRQKLNRCNISINFIGPYVLEKFRARLKSYNKSKEYLKT</sequence>
<proteinExistence type="predicted"/>
<dbReference type="EMBL" id="KI293010">
    <property type="protein sequence ID" value="ESA05456.1"/>
    <property type="molecule type" value="Genomic_DNA"/>
</dbReference>
<name>U9TQ34_RHIID</name>
<reference evidence="1" key="1">
    <citation type="submission" date="2013-07" db="EMBL/GenBank/DDBJ databases">
        <title>The genome of an arbuscular mycorrhizal fungus provides insights into the evolution of the oldest plant symbiosis.</title>
        <authorList>
            <consortium name="DOE Joint Genome Institute"/>
            <person name="Tisserant E."/>
            <person name="Malbreil M."/>
            <person name="Kuo A."/>
            <person name="Kohler A."/>
            <person name="Symeonidi A."/>
            <person name="Balestrini R."/>
            <person name="Charron P."/>
            <person name="Duensing N."/>
            <person name="Frei-dit-Frey N."/>
            <person name="Gianinazzi-Pearson V."/>
            <person name="Gilbert B."/>
            <person name="Handa Y."/>
            <person name="Hijri M."/>
            <person name="Kaul R."/>
            <person name="Kawaguchi M."/>
            <person name="Krajinski F."/>
            <person name="Lammers P."/>
            <person name="Lapierre D."/>
            <person name="Masclaux F.G."/>
            <person name="Murat C."/>
            <person name="Morin E."/>
            <person name="Ndikumana S."/>
            <person name="Pagni M."/>
            <person name="Petitpierre D."/>
            <person name="Requena N."/>
            <person name="Rosikiewicz P."/>
            <person name="Riley R."/>
            <person name="Saito K."/>
            <person name="San Clemente H."/>
            <person name="Shapiro H."/>
            <person name="van Tuinen D."/>
            <person name="Becard G."/>
            <person name="Bonfante P."/>
            <person name="Paszkowski U."/>
            <person name="Shachar-Hill Y."/>
            <person name="Young J.P."/>
            <person name="Sanders I.R."/>
            <person name="Henrissat B."/>
            <person name="Rensing S.A."/>
            <person name="Grigoriev I.V."/>
            <person name="Corradi N."/>
            <person name="Roux C."/>
            <person name="Martin F."/>
        </authorList>
    </citation>
    <scope>NUCLEOTIDE SEQUENCE</scope>
    <source>
        <strain evidence="1">DAOM 197198</strain>
    </source>
</reference>
<dbReference type="HOGENOM" id="CLU_2813697_0_0_1"/>
<accession>U9TQ34</accession>
<dbReference type="AlphaFoldDB" id="U9TQ34"/>
<evidence type="ECO:0000313" key="1">
    <source>
        <dbReference type="EMBL" id="ESA05456.1"/>
    </source>
</evidence>
<organism evidence="1">
    <name type="scientific">Rhizophagus irregularis (strain DAOM 181602 / DAOM 197198 / MUCL 43194)</name>
    <name type="common">Arbuscular mycorrhizal fungus</name>
    <name type="synonym">Glomus intraradices</name>
    <dbReference type="NCBI Taxonomy" id="747089"/>
    <lineage>
        <taxon>Eukaryota</taxon>
        <taxon>Fungi</taxon>
        <taxon>Fungi incertae sedis</taxon>
        <taxon>Mucoromycota</taxon>
        <taxon>Glomeromycotina</taxon>
        <taxon>Glomeromycetes</taxon>
        <taxon>Glomerales</taxon>
        <taxon>Glomeraceae</taxon>
        <taxon>Rhizophagus</taxon>
    </lineage>
</organism>
<gene>
    <name evidence="1" type="ORF">GLOINDRAFT_35520</name>
</gene>
<protein>
    <submittedName>
        <fullName evidence="1">Uncharacterized protein</fullName>
    </submittedName>
</protein>